<keyword evidence="8 17" id="KW-0547">Nucleotide-binding</keyword>
<evidence type="ECO:0000256" key="4">
    <source>
        <dbReference type="ARBA" id="ARBA00022679"/>
    </source>
</evidence>
<keyword evidence="5 18" id="KW-0812">Transmembrane</keyword>
<evidence type="ECO:0000256" key="17">
    <source>
        <dbReference type="PROSITE-ProRule" id="PRU10141"/>
    </source>
</evidence>
<evidence type="ECO:0000256" key="11">
    <source>
        <dbReference type="ARBA" id="ARBA00022989"/>
    </source>
</evidence>
<dbReference type="OMA" id="NAYESHN"/>
<dbReference type="GO" id="GO:0004674">
    <property type="term" value="F:protein serine/threonine kinase activity"/>
    <property type="evidence" value="ECO:0000318"/>
    <property type="project" value="GO_Central"/>
</dbReference>
<evidence type="ECO:0000313" key="21">
    <source>
        <dbReference type="EMBL" id="KRG91162.1"/>
    </source>
</evidence>
<dbReference type="SUPFAM" id="SSF56112">
    <property type="entry name" value="Protein kinase-like (PK-like)"/>
    <property type="match status" value="1"/>
</dbReference>
<dbReference type="Pfam" id="PF07714">
    <property type="entry name" value="PK_Tyr_Ser-Thr"/>
    <property type="match status" value="1"/>
</dbReference>
<dbReference type="CDD" id="cd23509">
    <property type="entry name" value="Gnk2-like"/>
    <property type="match status" value="4"/>
</dbReference>
<evidence type="ECO:0000256" key="2">
    <source>
        <dbReference type="ARBA" id="ARBA00022527"/>
    </source>
</evidence>
<feature type="transmembrane region" description="Helical" evidence="18">
    <location>
        <begin position="548"/>
        <end position="571"/>
    </location>
</feature>
<dbReference type="PROSITE" id="PS00107">
    <property type="entry name" value="PROTEIN_KINASE_ATP"/>
    <property type="match status" value="1"/>
</dbReference>
<sequence length="940" mass="105478">MLVLLLSKNKIHKQVHMASFMFVYLFILLTLTNFVTTIAQFDRDIPDRVCSNNLTTPNSTFQLNVKTLLSYLSSNATANKQYYNTTVGSRNHSDSTVYGMFLCWGDLPPQLCSQCVANATKDILSDSYPNCYLTTDARIELRDCMIRFSNRSFFSTVDLNSYFYSCSSSDASDKTNWMSVFSKTINEVADEAANSTVGAKKYATKEARISGGFQSLYCEAQCTPDLSPQDCRKCLNVSIANSQQFCEGLASPVSSPSCSIRSDVYPFYRPSTALAPTGEVSTNFSSTDSQHPAYLSHNCSSNETMITTDRAFLSNLKSLLSSLSSNVTTKTGFSKTTVDGKNPSDTVSGLFMCRGNLSTILCQQCVLNATQRISSECPSSKEAIIWYNHCLLRYSNNPSSLISTVDTTPTYQNFSIVNTSNPNQLQSFFTWTMATALPEVKSVIEDSTIKNYGTKEVKLNDQQTLYTLAQCTPDLSNGACGSCLDKIFKYEIPWCCLASPEGKVLSPSCYIMFGLSPFYTDDDRVEAYRQPSPPPTTAENNKGRSRSIIIIVVVLIVVSAVLLSFCCYLRWRKTSKSIIYKTLLRKNFGHESINLEGLQFDLIKIKAATDNFSHENKIGKGGFGEVHKGILCDGRRVAVKRLSTSSKQGSTEFKNEILLIAKLQHRNLVTFIGFCLEDQEKILIYEYMPNGSLDYLLFGGQQQKLSWLERYKIIKGIAMGILYLHEHSRLKVIHRDLKSSNILLDENMNPKISDFGMARIVEIDQDLGNTNRIVGTYGYMSPEYAMLGQFSEKSDIFSFGVMILEIITGKRSVNAYESHNVVEGLMGYVWRQWKDQEPLSILDSNIKERYSQMEVLRCIHIGLLCVQENLNDRPTITTIISYFNNHSLELPSPQEPAFLLHRRRMDPEIVIQQESSLSQAANGSVLFSINEMSASNFYPR</sequence>
<reference evidence="21 22" key="1">
    <citation type="journal article" date="2010" name="Nature">
        <title>Genome sequence of the palaeopolyploid soybean.</title>
        <authorList>
            <person name="Schmutz J."/>
            <person name="Cannon S.B."/>
            <person name="Schlueter J."/>
            <person name="Ma J."/>
            <person name="Mitros T."/>
            <person name="Nelson W."/>
            <person name="Hyten D.L."/>
            <person name="Song Q."/>
            <person name="Thelen J.J."/>
            <person name="Cheng J."/>
            <person name="Xu D."/>
            <person name="Hellsten U."/>
            <person name="May G.D."/>
            <person name="Yu Y."/>
            <person name="Sakurai T."/>
            <person name="Umezawa T."/>
            <person name="Bhattacharyya M.K."/>
            <person name="Sandhu D."/>
            <person name="Valliyodan B."/>
            <person name="Lindquist E."/>
            <person name="Peto M."/>
            <person name="Grant D."/>
            <person name="Shu S."/>
            <person name="Goodstein D."/>
            <person name="Barry K."/>
            <person name="Futrell-Griggs M."/>
            <person name="Abernathy B."/>
            <person name="Du J."/>
            <person name="Tian Z."/>
            <person name="Zhu L."/>
            <person name="Gill N."/>
            <person name="Joshi T."/>
            <person name="Libault M."/>
            <person name="Sethuraman A."/>
            <person name="Zhang X.-C."/>
            <person name="Shinozaki K."/>
            <person name="Nguyen H.T."/>
            <person name="Wing R.A."/>
            <person name="Cregan P."/>
            <person name="Specht J."/>
            <person name="Grimwood J."/>
            <person name="Rokhsar D."/>
            <person name="Stacey G."/>
            <person name="Shoemaker R.C."/>
            <person name="Jackson S.A."/>
        </authorList>
    </citation>
    <scope>NUCLEOTIDE SEQUENCE [LARGE SCALE GENOMIC DNA]</scope>
    <source>
        <strain evidence="22">cv. Williams 82</strain>
        <tissue evidence="21">Callus</tissue>
    </source>
</reference>
<dbReference type="FunFam" id="3.30.430.20:FF:000013">
    <property type="entry name" value="Cysteine-rich RLK (RECEPTOR-like protein kinase) 23"/>
    <property type="match status" value="1"/>
</dbReference>
<feature type="binding site" evidence="17">
    <location>
        <position position="640"/>
    </location>
    <ligand>
        <name>ATP</name>
        <dbReference type="ChEBI" id="CHEBI:30616"/>
    </ligand>
</feature>
<dbReference type="GO" id="GO:0005886">
    <property type="term" value="C:plasma membrane"/>
    <property type="evidence" value="ECO:0000318"/>
    <property type="project" value="GO_Central"/>
</dbReference>
<dbReference type="Gene3D" id="1.10.510.10">
    <property type="entry name" value="Transferase(Phosphotransferase) domain 1"/>
    <property type="match status" value="1"/>
</dbReference>
<dbReference type="PROSITE" id="PS00108">
    <property type="entry name" value="PROTEIN_KINASE_ST"/>
    <property type="match status" value="1"/>
</dbReference>
<dbReference type="PROSITE" id="PS50011">
    <property type="entry name" value="PROTEIN_KINASE_DOM"/>
    <property type="match status" value="1"/>
</dbReference>
<dbReference type="GO" id="GO:0007165">
    <property type="term" value="P:signal transduction"/>
    <property type="evidence" value="ECO:0000318"/>
    <property type="project" value="GO_Central"/>
</dbReference>
<dbReference type="FunFam" id="3.30.200.20:FF:000727">
    <property type="entry name" value="Cysteine-rich RLK (RECEPTOR-like protein kinase) 23"/>
    <property type="match status" value="1"/>
</dbReference>
<dbReference type="Pfam" id="PF01657">
    <property type="entry name" value="Stress-antifung"/>
    <property type="match status" value="4"/>
</dbReference>
<dbReference type="InterPro" id="IPR038408">
    <property type="entry name" value="GNK2_sf"/>
</dbReference>
<dbReference type="EnsemblPlants" id="KRG91162">
    <property type="protein sequence ID" value="KRG91162"/>
    <property type="gene ID" value="GLYMA_20G137400"/>
</dbReference>
<keyword evidence="7" id="KW-0677">Repeat</keyword>
<name>A0A0R0EMF3_SOYBN</name>
<keyword evidence="14" id="KW-0325">Glycoprotein</keyword>
<dbReference type="FunFam" id="1.10.510.10:FF:000129">
    <property type="entry name" value="cysteine-rich receptor-like protein kinase 10"/>
    <property type="match status" value="1"/>
</dbReference>
<proteinExistence type="predicted"/>
<dbReference type="AlphaFoldDB" id="A0A0R0EMF3"/>
<dbReference type="PaxDb" id="3847-GLYMA20G27425.1"/>
<dbReference type="CDD" id="cd14066">
    <property type="entry name" value="STKc_IRAK"/>
    <property type="match status" value="1"/>
</dbReference>
<dbReference type="PANTHER" id="PTHR27002">
    <property type="entry name" value="RECEPTOR-LIKE SERINE/THREONINE-PROTEIN KINASE SD1-8"/>
    <property type="match status" value="1"/>
</dbReference>
<evidence type="ECO:0000256" key="6">
    <source>
        <dbReference type="ARBA" id="ARBA00022729"/>
    </source>
</evidence>
<keyword evidence="4" id="KW-0808">Transferase</keyword>
<reference evidence="22" key="2">
    <citation type="submission" date="2018-02" db="UniProtKB">
        <authorList>
            <consortium name="EnsemblPlants"/>
        </authorList>
    </citation>
    <scope>IDENTIFICATION</scope>
    <source>
        <strain evidence="22">Williams 82</strain>
    </source>
</reference>
<evidence type="ECO:0000256" key="3">
    <source>
        <dbReference type="ARBA" id="ARBA00022553"/>
    </source>
</evidence>
<comment type="catalytic activity">
    <reaction evidence="15">
        <text>L-seryl-[protein] + ATP = O-phospho-L-seryl-[protein] + ADP + H(+)</text>
        <dbReference type="Rhea" id="RHEA:17989"/>
        <dbReference type="Rhea" id="RHEA-COMP:9863"/>
        <dbReference type="Rhea" id="RHEA-COMP:11604"/>
        <dbReference type="ChEBI" id="CHEBI:15378"/>
        <dbReference type="ChEBI" id="CHEBI:29999"/>
        <dbReference type="ChEBI" id="CHEBI:30616"/>
        <dbReference type="ChEBI" id="CHEBI:83421"/>
        <dbReference type="ChEBI" id="CHEBI:456216"/>
    </reaction>
</comment>
<protein>
    <submittedName>
        <fullName evidence="21 22">Uncharacterized protein</fullName>
    </submittedName>
</protein>
<evidence type="ECO:0000313" key="22">
    <source>
        <dbReference type="EnsemblPlants" id="KRG91162"/>
    </source>
</evidence>
<dbReference type="Proteomes" id="UP000008827">
    <property type="component" value="Chromosome 20"/>
</dbReference>
<dbReference type="InterPro" id="IPR002902">
    <property type="entry name" value="GNK2"/>
</dbReference>
<evidence type="ECO:0000259" key="20">
    <source>
        <dbReference type="PROSITE" id="PS51473"/>
    </source>
</evidence>
<keyword evidence="23" id="KW-1185">Reference proteome</keyword>
<comment type="catalytic activity">
    <reaction evidence="16">
        <text>L-threonyl-[protein] + ATP = O-phospho-L-threonyl-[protein] + ADP + H(+)</text>
        <dbReference type="Rhea" id="RHEA:46608"/>
        <dbReference type="Rhea" id="RHEA-COMP:11060"/>
        <dbReference type="Rhea" id="RHEA-COMP:11605"/>
        <dbReference type="ChEBI" id="CHEBI:15378"/>
        <dbReference type="ChEBI" id="CHEBI:30013"/>
        <dbReference type="ChEBI" id="CHEBI:30616"/>
        <dbReference type="ChEBI" id="CHEBI:61977"/>
        <dbReference type="ChEBI" id="CHEBI:456216"/>
    </reaction>
</comment>
<keyword evidence="12 18" id="KW-0472">Membrane</keyword>
<feature type="domain" description="Gnk2-homologous" evidence="20">
    <location>
        <begin position="159"/>
        <end position="267"/>
    </location>
</feature>
<evidence type="ECO:0000256" key="14">
    <source>
        <dbReference type="ARBA" id="ARBA00023180"/>
    </source>
</evidence>
<dbReference type="GO" id="GO:0009626">
    <property type="term" value="P:plant-type hypersensitive response"/>
    <property type="evidence" value="ECO:0000318"/>
    <property type="project" value="GO_Central"/>
</dbReference>
<dbReference type="EMBL" id="CM000853">
    <property type="protein sequence ID" value="KRG91162.1"/>
    <property type="molecule type" value="Genomic_DNA"/>
</dbReference>
<dbReference type="FunFam" id="3.30.430.20:FF:000012">
    <property type="entry name" value="Cysteine-rich receptor-like protein kinase 25"/>
    <property type="match status" value="1"/>
</dbReference>
<evidence type="ECO:0000256" key="8">
    <source>
        <dbReference type="ARBA" id="ARBA00022741"/>
    </source>
</evidence>
<dbReference type="Gene3D" id="3.30.430.20">
    <property type="entry name" value="Gnk2 domain, C-X8-C-X2-C motif"/>
    <property type="match status" value="4"/>
</dbReference>
<keyword evidence="11 18" id="KW-1133">Transmembrane helix</keyword>
<comment type="subcellular location">
    <subcellularLocation>
        <location evidence="1">Membrane</location>
        <topology evidence="1">Single-pass membrane protein</topology>
    </subcellularLocation>
</comment>
<dbReference type="GO" id="GO:0005524">
    <property type="term" value="F:ATP binding"/>
    <property type="evidence" value="ECO:0007669"/>
    <property type="project" value="UniProtKB-UniRule"/>
</dbReference>
<organism evidence="21">
    <name type="scientific">Glycine max</name>
    <name type="common">Soybean</name>
    <name type="synonym">Glycine hispida</name>
    <dbReference type="NCBI Taxonomy" id="3847"/>
    <lineage>
        <taxon>Eukaryota</taxon>
        <taxon>Viridiplantae</taxon>
        <taxon>Streptophyta</taxon>
        <taxon>Embryophyta</taxon>
        <taxon>Tracheophyta</taxon>
        <taxon>Spermatophyta</taxon>
        <taxon>Magnoliopsida</taxon>
        <taxon>eudicotyledons</taxon>
        <taxon>Gunneridae</taxon>
        <taxon>Pentapetalae</taxon>
        <taxon>rosids</taxon>
        <taxon>fabids</taxon>
        <taxon>Fabales</taxon>
        <taxon>Fabaceae</taxon>
        <taxon>Papilionoideae</taxon>
        <taxon>50 kb inversion clade</taxon>
        <taxon>NPAAA clade</taxon>
        <taxon>indigoferoid/millettioid clade</taxon>
        <taxon>Phaseoleae</taxon>
        <taxon>Glycine</taxon>
        <taxon>Glycine subgen. Soja</taxon>
    </lineage>
</organism>
<dbReference type="InterPro" id="IPR011009">
    <property type="entry name" value="Kinase-like_dom_sf"/>
</dbReference>
<evidence type="ECO:0000256" key="1">
    <source>
        <dbReference type="ARBA" id="ARBA00004167"/>
    </source>
</evidence>
<evidence type="ECO:0000256" key="13">
    <source>
        <dbReference type="ARBA" id="ARBA00023170"/>
    </source>
</evidence>
<evidence type="ECO:0000256" key="16">
    <source>
        <dbReference type="ARBA" id="ARBA00047951"/>
    </source>
</evidence>
<feature type="domain" description="Gnk2-homologous" evidence="20">
    <location>
        <begin position="294"/>
        <end position="399"/>
    </location>
</feature>
<dbReference type="Gramene" id="KRG91162">
    <property type="protein sequence ID" value="KRG91162"/>
    <property type="gene ID" value="GLYMA_20G137400"/>
</dbReference>
<feature type="domain" description="Gnk2-homologous" evidence="20">
    <location>
        <begin position="410"/>
        <end position="518"/>
    </location>
</feature>
<reference evidence="21" key="3">
    <citation type="submission" date="2018-07" db="EMBL/GenBank/DDBJ databases">
        <title>WGS assembly of Glycine max.</title>
        <authorList>
            <person name="Schmutz J."/>
            <person name="Cannon S."/>
            <person name="Schlueter J."/>
            <person name="Ma J."/>
            <person name="Mitros T."/>
            <person name="Nelson W."/>
            <person name="Hyten D."/>
            <person name="Song Q."/>
            <person name="Thelen J."/>
            <person name="Cheng J."/>
            <person name="Xu D."/>
            <person name="Hellsten U."/>
            <person name="May G."/>
            <person name="Yu Y."/>
            <person name="Sakurai T."/>
            <person name="Umezawa T."/>
            <person name="Bhattacharyya M."/>
            <person name="Sandhu D."/>
            <person name="Valliyodan B."/>
            <person name="Lindquist E."/>
            <person name="Peto M."/>
            <person name="Grant D."/>
            <person name="Shu S."/>
            <person name="Goodstein D."/>
            <person name="Barry K."/>
            <person name="Futrell-Griggs M."/>
            <person name="Abernathy B."/>
            <person name="Du J."/>
            <person name="Tian Z."/>
            <person name="Zhu L."/>
            <person name="Gill N."/>
            <person name="Joshi T."/>
            <person name="Libault M."/>
            <person name="Sethuraman A."/>
            <person name="Zhang X."/>
            <person name="Shinozaki K."/>
            <person name="Nguyen H."/>
            <person name="Wing R."/>
            <person name="Cregan P."/>
            <person name="Specht J."/>
            <person name="Grimwood J."/>
            <person name="Rokhsar D."/>
            <person name="Stacey G."/>
            <person name="Shoemaker R."/>
            <person name="Jackson S."/>
        </authorList>
    </citation>
    <scope>NUCLEOTIDE SEQUENCE</scope>
    <source>
        <tissue evidence="21">Callus</tissue>
    </source>
</reference>
<evidence type="ECO:0000256" key="9">
    <source>
        <dbReference type="ARBA" id="ARBA00022777"/>
    </source>
</evidence>
<keyword evidence="3" id="KW-0597">Phosphoprotein</keyword>
<dbReference type="Gene3D" id="3.30.200.20">
    <property type="entry name" value="Phosphorylase Kinase, domain 1"/>
    <property type="match status" value="1"/>
</dbReference>
<accession>A0A0R0EMF3</accession>
<feature type="transmembrane region" description="Helical" evidence="18">
    <location>
        <begin position="21"/>
        <end position="41"/>
    </location>
</feature>
<feature type="domain" description="Protein kinase" evidence="19">
    <location>
        <begin position="612"/>
        <end position="863"/>
    </location>
</feature>
<evidence type="ECO:0000256" key="18">
    <source>
        <dbReference type="SAM" id="Phobius"/>
    </source>
</evidence>
<keyword evidence="9" id="KW-0418">Kinase</keyword>
<evidence type="ECO:0000256" key="15">
    <source>
        <dbReference type="ARBA" id="ARBA00047558"/>
    </source>
</evidence>
<dbReference type="PROSITE" id="PS51473">
    <property type="entry name" value="GNK2"/>
    <property type="match status" value="4"/>
</dbReference>
<dbReference type="KEGG" id="gmx:100785282"/>
<keyword evidence="2" id="KW-0723">Serine/threonine-protein kinase</keyword>
<dbReference type="InterPro" id="IPR001245">
    <property type="entry name" value="Ser-Thr/Tyr_kinase_cat_dom"/>
</dbReference>
<evidence type="ECO:0000259" key="19">
    <source>
        <dbReference type="PROSITE" id="PS50011"/>
    </source>
</evidence>
<dbReference type="SMART" id="SM00220">
    <property type="entry name" value="S_TKc"/>
    <property type="match status" value="1"/>
</dbReference>
<dbReference type="InterPro" id="IPR000719">
    <property type="entry name" value="Prot_kinase_dom"/>
</dbReference>
<evidence type="ECO:0000256" key="12">
    <source>
        <dbReference type="ARBA" id="ARBA00023136"/>
    </source>
</evidence>
<evidence type="ECO:0000256" key="10">
    <source>
        <dbReference type="ARBA" id="ARBA00022840"/>
    </source>
</evidence>
<dbReference type="InterPro" id="IPR008271">
    <property type="entry name" value="Ser/Thr_kinase_AS"/>
</dbReference>
<keyword evidence="6" id="KW-0732">Signal</keyword>
<feature type="domain" description="Gnk2-homologous" evidence="20">
    <location>
        <begin position="43"/>
        <end position="153"/>
    </location>
</feature>
<dbReference type="GeneID" id="100785282"/>
<keyword evidence="13" id="KW-0675">Receptor</keyword>
<dbReference type="OrthoDB" id="1432794at2759"/>
<dbReference type="GO" id="GO:0042742">
    <property type="term" value="P:defense response to bacterium"/>
    <property type="evidence" value="ECO:0000318"/>
    <property type="project" value="GO_Central"/>
</dbReference>
<keyword evidence="10 17" id="KW-0067">ATP-binding</keyword>
<gene>
    <name evidence="22" type="primary">CRK67</name>
    <name evidence="21" type="ORF">GLYMA_20G137400</name>
</gene>
<dbReference type="RefSeq" id="XP_014628061.1">
    <property type="nucleotide sequence ID" value="XM_014772575.3"/>
</dbReference>
<evidence type="ECO:0000256" key="5">
    <source>
        <dbReference type="ARBA" id="ARBA00022692"/>
    </source>
</evidence>
<dbReference type="PANTHER" id="PTHR27002:SF847">
    <property type="entry name" value="CYSTEINE-RICH RECEPTOR-KINASE-LIKE PROTEIN"/>
    <property type="match status" value="1"/>
</dbReference>
<dbReference type="InterPro" id="IPR017441">
    <property type="entry name" value="Protein_kinase_ATP_BS"/>
</dbReference>
<evidence type="ECO:0000313" key="23">
    <source>
        <dbReference type="Proteomes" id="UP000008827"/>
    </source>
</evidence>
<evidence type="ECO:0000256" key="7">
    <source>
        <dbReference type="ARBA" id="ARBA00022737"/>
    </source>
</evidence>
<dbReference type="SMR" id="A0A0R0EMF3"/>